<feature type="region of interest" description="Disordered" evidence="1">
    <location>
        <begin position="380"/>
        <end position="403"/>
    </location>
</feature>
<reference evidence="3" key="1">
    <citation type="submission" date="2015-09" db="EMBL/GenBank/DDBJ databases">
        <authorList>
            <consortium name="Pathogen Informatics"/>
        </authorList>
    </citation>
    <scope>NUCLEOTIDE SEQUENCE [LARGE SCALE GENOMIC DNA]</scope>
    <source>
        <strain evidence="3">Lake Konstanz</strain>
    </source>
</reference>
<feature type="compositionally biased region" description="Polar residues" evidence="1">
    <location>
        <begin position="113"/>
        <end position="124"/>
    </location>
</feature>
<evidence type="ECO:0000313" key="3">
    <source>
        <dbReference type="Proteomes" id="UP000051952"/>
    </source>
</evidence>
<proteinExistence type="predicted"/>
<gene>
    <name evidence="2" type="ORF">BSAL_59025</name>
</gene>
<accession>A0A0S4IPH8</accession>
<dbReference type="Proteomes" id="UP000051952">
    <property type="component" value="Unassembled WGS sequence"/>
</dbReference>
<feature type="compositionally biased region" description="Polar residues" evidence="1">
    <location>
        <begin position="191"/>
        <end position="200"/>
    </location>
</feature>
<feature type="compositionally biased region" description="Low complexity" evidence="1">
    <location>
        <begin position="96"/>
        <end position="106"/>
    </location>
</feature>
<dbReference type="EMBL" id="CYKH01000238">
    <property type="protein sequence ID" value="CUF08121.1"/>
    <property type="molecule type" value="Genomic_DNA"/>
</dbReference>
<dbReference type="AlphaFoldDB" id="A0A0S4IPH8"/>
<feature type="compositionally biased region" description="Polar residues" evidence="1">
    <location>
        <begin position="79"/>
        <end position="95"/>
    </location>
</feature>
<protein>
    <submittedName>
        <fullName evidence="2">Uncharacterized protein</fullName>
    </submittedName>
</protein>
<dbReference type="VEuPathDB" id="TriTrypDB:BSAL_59025"/>
<organism evidence="2 3">
    <name type="scientific">Bodo saltans</name>
    <name type="common">Flagellated protozoan</name>
    <dbReference type="NCBI Taxonomy" id="75058"/>
    <lineage>
        <taxon>Eukaryota</taxon>
        <taxon>Discoba</taxon>
        <taxon>Euglenozoa</taxon>
        <taxon>Kinetoplastea</taxon>
        <taxon>Metakinetoplastina</taxon>
        <taxon>Eubodonida</taxon>
        <taxon>Bodonidae</taxon>
        <taxon>Bodo</taxon>
    </lineage>
</organism>
<name>A0A0S4IPH8_BODSA</name>
<evidence type="ECO:0000256" key="1">
    <source>
        <dbReference type="SAM" id="MobiDB-lite"/>
    </source>
</evidence>
<feature type="region of interest" description="Disordered" evidence="1">
    <location>
        <begin position="40"/>
        <end position="270"/>
    </location>
</feature>
<sequence>MKRFSLAELRVVDSDDDSDEFASPGRAPVAPIARLRSIATSSPGEMMETRKRSDVTRAVVQAPPPPPPVVVAASLPQGDRSSSDVFASIQTEDSSAATPVAVAAAPRDLGPTQAATIPVSTTSGGDEMEGRTAPPVVRSSPPPVNSVIGPLVASHASSEPVPPPPPAPAARTESLSPSPTDVPQLLATARAPSTVQSTVDRASPLQPDSLVIMPSTDDFNTAHEVESTTYMEETDSPDDAPLRPVVPPPALHVTSRYEPSPLPRRVDDDTNMQRMSMSPHFKFSTAVTPHMRADIRRHRDPALNDRDDDSDGESVQFVELGSGERLSQHRELSAVKPCALVLEDGREVTPDPFVSGSDNDDGMSEVPDPQVFAVVTSNDWDDAPHTQRGESYPTRLSGRSGTGNGLSLYHQRLSERRQAEQRQMQADLENQWQELTFRPEVSSQPFDFVHAQPYYLRLHADAAKKMDKTRRVSVARISKDRQMHHPVLTERTKELAVGFGSDIYERLYPGKLKPPAPEPKLSCGTKEVFARLTIPKRSTSTVPDLVKRQGCTFKPEITTSAKNLAPKKSVVERLFRSRKVAEPPLDATASDTSSVF</sequence>
<evidence type="ECO:0000313" key="2">
    <source>
        <dbReference type="EMBL" id="CUF08121.1"/>
    </source>
</evidence>
<keyword evidence="3" id="KW-1185">Reference proteome</keyword>